<evidence type="ECO:0000313" key="3">
    <source>
        <dbReference type="Proteomes" id="UP001219525"/>
    </source>
</evidence>
<gene>
    <name evidence="2" type="ORF">GGX14DRAFT_408384</name>
</gene>
<dbReference type="AlphaFoldDB" id="A0AAD6ULF4"/>
<protein>
    <submittedName>
        <fullName evidence="2">Uncharacterized protein</fullName>
    </submittedName>
</protein>
<sequence>MPLPLPQLPAVPANAAEYCASPAEPAFSPPHAPLEGVDAPESPSSPEMTLLTGNLSNLYCIENNFRSLGHFMETLTENFPVGGPDPRSDKHQRIVSGWLCGRTGFHPVHLIEAIYRNRYSVPRYDAVHVDELNETFNGNRDLKTFHWARPGLSAWATQLVGKRCTMEIGKLGQNDPNHPNFRAFLQASVNPRMADKRATITQEDIFEFSMQRSGDILKSRAPL</sequence>
<evidence type="ECO:0000256" key="1">
    <source>
        <dbReference type="SAM" id="MobiDB-lite"/>
    </source>
</evidence>
<feature type="region of interest" description="Disordered" evidence="1">
    <location>
        <begin position="29"/>
        <end position="48"/>
    </location>
</feature>
<dbReference type="EMBL" id="JARJCW010000160">
    <property type="protein sequence ID" value="KAJ7190005.1"/>
    <property type="molecule type" value="Genomic_DNA"/>
</dbReference>
<keyword evidence="3" id="KW-1185">Reference proteome</keyword>
<accession>A0AAD6ULF4</accession>
<dbReference type="Proteomes" id="UP001219525">
    <property type="component" value="Unassembled WGS sequence"/>
</dbReference>
<organism evidence="2 3">
    <name type="scientific">Mycena pura</name>
    <dbReference type="NCBI Taxonomy" id="153505"/>
    <lineage>
        <taxon>Eukaryota</taxon>
        <taxon>Fungi</taxon>
        <taxon>Dikarya</taxon>
        <taxon>Basidiomycota</taxon>
        <taxon>Agaricomycotina</taxon>
        <taxon>Agaricomycetes</taxon>
        <taxon>Agaricomycetidae</taxon>
        <taxon>Agaricales</taxon>
        <taxon>Marasmiineae</taxon>
        <taxon>Mycenaceae</taxon>
        <taxon>Mycena</taxon>
    </lineage>
</organism>
<name>A0AAD6ULF4_9AGAR</name>
<reference evidence="2" key="1">
    <citation type="submission" date="2023-03" db="EMBL/GenBank/DDBJ databases">
        <title>Massive genome expansion in bonnet fungi (Mycena s.s.) driven by repeated elements and novel gene families across ecological guilds.</title>
        <authorList>
            <consortium name="Lawrence Berkeley National Laboratory"/>
            <person name="Harder C.B."/>
            <person name="Miyauchi S."/>
            <person name="Viragh M."/>
            <person name="Kuo A."/>
            <person name="Thoen E."/>
            <person name="Andreopoulos B."/>
            <person name="Lu D."/>
            <person name="Skrede I."/>
            <person name="Drula E."/>
            <person name="Henrissat B."/>
            <person name="Morin E."/>
            <person name="Kohler A."/>
            <person name="Barry K."/>
            <person name="LaButti K."/>
            <person name="Morin E."/>
            <person name="Salamov A."/>
            <person name="Lipzen A."/>
            <person name="Mereny Z."/>
            <person name="Hegedus B."/>
            <person name="Baldrian P."/>
            <person name="Stursova M."/>
            <person name="Weitz H."/>
            <person name="Taylor A."/>
            <person name="Grigoriev I.V."/>
            <person name="Nagy L.G."/>
            <person name="Martin F."/>
            <person name="Kauserud H."/>
        </authorList>
    </citation>
    <scope>NUCLEOTIDE SEQUENCE</scope>
    <source>
        <strain evidence="2">9144</strain>
    </source>
</reference>
<comment type="caution">
    <text evidence="2">The sequence shown here is derived from an EMBL/GenBank/DDBJ whole genome shotgun (WGS) entry which is preliminary data.</text>
</comment>
<evidence type="ECO:0000313" key="2">
    <source>
        <dbReference type="EMBL" id="KAJ7190005.1"/>
    </source>
</evidence>
<proteinExistence type="predicted"/>